<keyword evidence="3" id="KW-1003">Cell membrane</keyword>
<dbReference type="Pfam" id="PF03176">
    <property type="entry name" value="MMPL"/>
    <property type="match status" value="2"/>
</dbReference>
<feature type="transmembrane region" description="Helical" evidence="7">
    <location>
        <begin position="661"/>
        <end position="683"/>
    </location>
</feature>
<feature type="transmembrane region" description="Helical" evidence="7">
    <location>
        <begin position="238"/>
        <end position="258"/>
    </location>
</feature>
<feature type="transmembrane region" description="Helical" evidence="7">
    <location>
        <begin position="554"/>
        <end position="574"/>
    </location>
</feature>
<dbReference type="Gene3D" id="1.20.1640.10">
    <property type="entry name" value="Multidrug efflux transporter AcrB transmembrane domain"/>
    <property type="match status" value="2"/>
</dbReference>
<gene>
    <name evidence="9" type="ORF">Voc01_056670</name>
</gene>
<feature type="transmembrane region" description="Helical" evidence="7">
    <location>
        <begin position="634"/>
        <end position="655"/>
    </location>
</feature>
<dbReference type="InterPro" id="IPR000731">
    <property type="entry name" value="SSD"/>
</dbReference>
<evidence type="ECO:0000256" key="4">
    <source>
        <dbReference type="ARBA" id="ARBA00022692"/>
    </source>
</evidence>
<feature type="transmembrane region" description="Helical" evidence="7">
    <location>
        <begin position="523"/>
        <end position="542"/>
    </location>
</feature>
<feature type="transmembrane region" description="Helical" evidence="7">
    <location>
        <begin position="27"/>
        <end position="46"/>
    </location>
</feature>
<dbReference type="AlphaFoldDB" id="A0A8J4ECR1"/>
<feature type="transmembrane region" description="Helical" evidence="7">
    <location>
        <begin position="187"/>
        <end position="207"/>
    </location>
</feature>
<keyword evidence="10" id="KW-1185">Reference proteome</keyword>
<proteinExistence type="inferred from homology"/>
<evidence type="ECO:0000256" key="6">
    <source>
        <dbReference type="ARBA" id="ARBA00023136"/>
    </source>
</evidence>
<feature type="transmembrane region" description="Helical" evidence="7">
    <location>
        <begin position="370"/>
        <end position="389"/>
    </location>
</feature>
<name>A0A8J4ECR1_9ACTN</name>
<dbReference type="EMBL" id="BOPH01000082">
    <property type="protein sequence ID" value="GIJ70750.1"/>
    <property type="molecule type" value="Genomic_DNA"/>
</dbReference>
<keyword evidence="5 7" id="KW-1133">Transmembrane helix</keyword>
<feature type="transmembrane region" description="Helical" evidence="7">
    <location>
        <begin position="286"/>
        <end position="313"/>
    </location>
</feature>
<feature type="domain" description="SSD" evidence="8">
    <location>
        <begin position="211"/>
        <end position="336"/>
    </location>
</feature>
<keyword evidence="4 7" id="KW-0812">Transmembrane</keyword>
<comment type="subcellular location">
    <subcellularLocation>
        <location evidence="1">Cell membrane</location>
        <topology evidence="1">Multi-pass membrane protein</topology>
    </subcellularLocation>
</comment>
<feature type="transmembrane region" description="Helical" evidence="7">
    <location>
        <begin position="319"/>
        <end position="339"/>
    </location>
</feature>
<evidence type="ECO:0000256" key="2">
    <source>
        <dbReference type="ARBA" id="ARBA00010157"/>
    </source>
</evidence>
<feature type="transmembrane region" description="Helical" evidence="7">
    <location>
        <begin position="214"/>
        <end position="232"/>
    </location>
</feature>
<keyword evidence="6 7" id="KW-0472">Membrane</keyword>
<comment type="caution">
    <text evidence="9">The sequence shown here is derived from an EMBL/GenBank/DDBJ whole genome shotgun (WGS) entry which is preliminary data.</text>
</comment>
<dbReference type="PANTHER" id="PTHR33406">
    <property type="entry name" value="MEMBRANE PROTEIN MJ1562-RELATED"/>
    <property type="match status" value="1"/>
</dbReference>
<organism evidence="9 10">
    <name type="scientific">Virgisporangium ochraceum</name>
    <dbReference type="NCBI Taxonomy" id="65505"/>
    <lineage>
        <taxon>Bacteria</taxon>
        <taxon>Bacillati</taxon>
        <taxon>Actinomycetota</taxon>
        <taxon>Actinomycetes</taxon>
        <taxon>Micromonosporales</taxon>
        <taxon>Micromonosporaceae</taxon>
        <taxon>Virgisporangium</taxon>
    </lineage>
</organism>
<feature type="transmembrane region" description="Helical" evidence="7">
    <location>
        <begin position="594"/>
        <end position="614"/>
    </location>
</feature>
<evidence type="ECO:0000313" key="9">
    <source>
        <dbReference type="EMBL" id="GIJ70750.1"/>
    </source>
</evidence>
<dbReference type="SUPFAM" id="SSF82866">
    <property type="entry name" value="Multidrug efflux transporter AcrB transmembrane domain"/>
    <property type="match status" value="2"/>
</dbReference>
<evidence type="ECO:0000256" key="7">
    <source>
        <dbReference type="SAM" id="Phobius"/>
    </source>
</evidence>
<evidence type="ECO:0000259" key="8">
    <source>
        <dbReference type="PROSITE" id="PS50156"/>
    </source>
</evidence>
<dbReference type="PROSITE" id="PS50156">
    <property type="entry name" value="SSD"/>
    <property type="match status" value="1"/>
</dbReference>
<dbReference type="InterPro" id="IPR050545">
    <property type="entry name" value="Mycobact_MmpL"/>
</dbReference>
<evidence type="ECO:0000256" key="1">
    <source>
        <dbReference type="ARBA" id="ARBA00004651"/>
    </source>
</evidence>
<dbReference type="GO" id="GO:0005886">
    <property type="term" value="C:plasma membrane"/>
    <property type="evidence" value="ECO:0007669"/>
    <property type="project" value="UniProtKB-SubCell"/>
</dbReference>
<sequence>MSARHDGVVHRVLGRVGRACAARPRSVVTAWLLLAAAVVTAVLAYGRPVDNEVALPGSDAQVARDLVDTHLPGDDGASGQVVLHTPRGRLDDASARATVDEVAAAIADLPHVTAVTPPSAEQGTLSGDGRTGYLTVDLDLSPREVDRRLARQVDTAADPARAAGMDTTLGGALAAAADRGDSRVSEVVGLLVAAVVLVLAFGGIVAAGLPIVTALLTLACAVGTVGLAGHLAGVPGVAATLATMIGLGVGIDYALFVVTRHRELLAGGLPVVAAVEQSMAGSGSAVVFAGGTVVIALGGLAVAGVPILTTLAWSTGLTVVVAVAGSVTLLPALLALLGARIDTWRVRRVAAVHDGSAWSRRADRVTAHPWRYATAATLLLGLLAAPALGLRPGQTDGGDAPAGSASRQSFDLLAAGFGPGVNGPLTVVVPLDPPAAGPADPRLAAVRDGLAALPGVASVAPARPSPDGAIAMVRVTPDTAPSDPATADLVATVRDARPGGLTVHVGGVVATKADLTDRIVDRMPSVIALVVGLSTVLLYLAFRAPVVAVKAAVMNLVSIGAAYGALTAVFGWGWGAPLIGLDGPVPIESYVPMMLFALLFGLSMDYEVFLLTAVREAWQRGADNRTAVRTGLAATGRVITSAAFIMVVVFASFVLHDDPVIKMFGLGMAVAIAVDATVVRGFLVPATMALLGRANWWHPGRGGRVPPVG</sequence>
<dbReference type="InterPro" id="IPR004869">
    <property type="entry name" value="MMPL_dom"/>
</dbReference>
<accession>A0A8J4ECR1</accession>
<reference evidence="9" key="1">
    <citation type="submission" date="2021-01" db="EMBL/GenBank/DDBJ databases">
        <title>Whole genome shotgun sequence of Virgisporangium ochraceum NBRC 16418.</title>
        <authorList>
            <person name="Komaki H."/>
            <person name="Tamura T."/>
        </authorList>
    </citation>
    <scope>NUCLEOTIDE SEQUENCE</scope>
    <source>
        <strain evidence="9">NBRC 16418</strain>
    </source>
</reference>
<evidence type="ECO:0000313" key="10">
    <source>
        <dbReference type="Proteomes" id="UP000635606"/>
    </source>
</evidence>
<evidence type="ECO:0000256" key="3">
    <source>
        <dbReference type="ARBA" id="ARBA00022475"/>
    </source>
</evidence>
<dbReference type="RefSeq" id="WP_203930644.1">
    <property type="nucleotide sequence ID" value="NZ_BOPH01000082.1"/>
</dbReference>
<evidence type="ECO:0000256" key="5">
    <source>
        <dbReference type="ARBA" id="ARBA00022989"/>
    </source>
</evidence>
<comment type="similarity">
    <text evidence="2">Belongs to the resistance-nodulation-cell division (RND) (TC 2.A.6) family. MmpL subfamily.</text>
</comment>
<dbReference type="Proteomes" id="UP000635606">
    <property type="component" value="Unassembled WGS sequence"/>
</dbReference>
<dbReference type="PANTHER" id="PTHR33406:SF11">
    <property type="entry name" value="MEMBRANE PROTEIN SCO6666-RELATED"/>
    <property type="match status" value="1"/>
</dbReference>
<protein>
    <submittedName>
        <fullName evidence="9">Membrane protein</fullName>
    </submittedName>
</protein>